<comment type="caution">
    <text evidence="1">The sequence shown here is derived from an EMBL/GenBank/DDBJ whole genome shotgun (WGS) entry which is preliminary data.</text>
</comment>
<reference evidence="1" key="1">
    <citation type="submission" date="2020-05" db="EMBL/GenBank/DDBJ databases">
        <title>WGS assembly of Panicum virgatum.</title>
        <authorList>
            <person name="Lovell J.T."/>
            <person name="Jenkins J."/>
            <person name="Shu S."/>
            <person name="Juenger T.E."/>
            <person name="Schmutz J."/>
        </authorList>
    </citation>
    <scope>NUCLEOTIDE SEQUENCE</scope>
    <source>
        <strain evidence="1">AP13</strain>
    </source>
</reference>
<dbReference type="AlphaFoldDB" id="A0A8T0SC25"/>
<keyword evidence="2" id="KW-1185">Reference proteome</keyword>
<proteinExistence type="predicted"/>
<sequence>MMDDTLTTGSIKTSDAEKRRLAKASLAYNCERIVPGHAPAAPPAPHPAMLPSCVCVFRSLAVTSSARHLPCRLVGSSPPRRSARPPSTTAAAKCLGYSDANDKMLVRFYFCRRASHQI</sequence>
<name>A0A8T0SC25_PANVG</name>
<accession>A0A8T0SC25</accession>
<organism evidence="1 2">
    <name type="scientific">Panicum virgatum</name>
    <name type="common">Blackwell switchgrass</name>
    <dbReference type="NCBI Taxonomy" id="38727"/>
    <lineage>
        <taxon>Eukaryota</taxon>
        <taxon>Viridiplantae</taxon>
        <taxon>Streptophyta</taxon>
        <taxon>Embryophyta</taxon>
        <taxon>Tracheophyta</taxon>
        <taxon>Spermatophyta</taxon>
        <taxon>Magnoliopsida</taxon>
        <taxon>Liliopsida</taxon>
        <taxon>Poales</taxon>
        <taxon>Poaceae</taxon>
        <taxon>PACMAD clade</taxon>
        <taxon>Panicoideae</taxon>
        <taxon>Panicodae</taxon>
        <taxon>Paniceae</taxon>
        <taxon>Panicinae</taxon>
        <taxon>Panicum</taxon>
        <taxon>Panicum sect. Hiantes</taxon>
    </lineage>
</organism>
<dbReference type="EMBL" id="CM029045">
    <property type="protein sequence ID" value="KAG2595024.1"/>
    <property type="molecule type" value="Genomic_DNA"/>
</dbReference>
<evidence type="ECO:0000313" key="2">
    <source>
        <dbReference type="Proteomes" id="UP000823388"/>
    </source>
</evidence>
<gene>
    <name evidence="1" type="ORF">PVAP13_5KG050300</name>
</gene>
<evidence type="ECO:0000313" key="1">
    <source>
        <dbReference type="EMBL" id="KAG2595024.1"/>
    </source>
</evidence>
<dbReference type="Proteomes" id="UP000823388">
    <property type="component" value="Chromosome 5K"/>
</dbReference>
<protein>
    <submittedName>
        <fullName evidence="1">Uncharacterized protein</fullName>
    </submittedName>
</protein>